<dbReference type="AlphaFoldDB" id="A0AAW6UFF1"/>
<sequence length="212" mass="25131">MNKSAALRQFSDEYGLLKEGEKSNFSRIVNKLFQVNFITKRKPGDTNDYRFIVAYKAAFESFFALSDFTLNIMREDEVVYIENDNYFNHMRLRKTESILILVIRILYQRKMDLITLDEDVEIYLHEIHSELTRIGYLDHKRITKDKLKPALTFLRNYNIIDYIDRGLHDDARIKIYPTILYVTNMDSIKEIIQKLEGYVEGGSDDDEETDED</sequence>
<name>A0AAW6UFF1_9MOLU</name>
<dbReference type="RefSeq" id="WP_282840183.1">
    <property type="nucleotide sequence ID" value="NZ_JASCXW010000051.1"/>
</dbReference>
<organism evidence="1 2">
    <name type="scientific">Peloplasma aerotolerans</name>
    <dbReference type="NCBI Taxonomy" id="3044389"/>
    <lineage>
        <taxon>Bacteria</taxon>
        <taxon>Bacillati</taxon>
        <taxon>Mycoplasmatota</taxon>
        <taxon>Mollicutes</taxon>
        <taxon>Acholeplasmatales</taxon>
        <taxon>Acholeplasmataceae</taxon>
        <taxon>Peloplasma</taxon>
    </lineage>
</organism>
<keyword evidence="2" id="KW-1185">Reference proteome</keyword>
<dbReference type="InterPro" id="IPR025449">
    <property type="entry name" value="JetB"/>
</dbReference>
<dbReference type="Proteomes" id="UP001431532">
    <property type="component" value="Unassembled WGS sequence"/>
</dbReference>
<protein>
    <submittedName>
        <fullName evidence="1">DUF4194 domain-containing protein</fullName>
    </submittedName>
</protein>
<dbReference type="Pfam" id="PF13835">
    <property type="entry name" value="DUF4194"/>
    <property type="match status" value="1"/>
</dbReference>
<gene>
    <name evidence="1" type="ORF">QJ521_09165</name>
</gene>
<proteinExistence type="predicted"/>
<comment type="caution">
    <text evidence="1">The sequence shown here is derived from an EMBL/GenBank/DDBJ whole genome shotgun (WGS) entry which is preliminary data.</text>
</comment>
<accession>A0AAW6UFF1</accession>
<dbReference type="EMBL" id="JASCXW010000051">
    <property type="protein sequence ID" value="MDI6453733.1"/>
    <property type="molecule type" value="Genomic_DNA"/>
</dbReference>
<reference evidence="1" key="1">
    <citation type="submission" date="2023-05" db="EMBL/GenBank/DDBJ databases">
        <title>Mariniplasma microaerophilum sp. nov., a novel anaerobic mollicute isolated from terrestrial mud volcano, Taman Peninsula, Russia.</title>
        <authorList>
            <person name="Khomyakova M.A."/>
            <person name="Merkel A.Y."/>
            <person name="Slobodkin A.I."/>
        </authorList>
    </citation>
    <scope>NUCLEOTIDE SEQUENCE</scope>
    <source>
        <strain evidence="1">M4Ah</strain>
    </source>
</reference>
<evidence type="ECO:0000313" key="2">
    <source>
        <dbReference type="Proteomes" id="UP001431532"/>
    </source>
</evidence>
<evidence type="ECO:0000313" key="1">
    <source>
        <dbReference type="EMBL" id="MDI6453733.1"/>
    </source>
</evidence>